<dbReference type="PANTHER" id="PTHR39555:SF1">
    <property type="entry name" value="TYPE IV PILUS INNER MEMBRANE COMPONENT PILO"/>
    <property type="match status" value="1"/>
</dbReference>
<gene>
    <name evidence="1" type="ORF">SAMN04488528_10637</name>
</gene>
<reference evidence="1 2" key="1">
    <citation type="submission" date="2016-10" db="EMBL/GenBank/DDBJ databases">
        <authorList>
            <person name="de Groot N.N."/>
        </authorList>
    </citation>
    <scope>NUCLEOTIDE SEQUENCE [LARGE SCALE GENOMIC DNA]</scope>
    <source>
        <strain evidence="1 2">DSM 12271</strain>
    </source>
</reference>
<dbReference type="RefSeq" id="WP_090043195.1">
    <property type="nucleotide sequence ID" value="NZ_FOKI01000063.1"/>
</dbReference>
<evidence type="ECO:0000313" key="1">
    <source>
        <dbReference type="EMBL" id="SFB45036.1"/>
    </source>
</evidence>
<protein>
    <submittedName>
        <fullName evidence="1">Type IV pilus assembly protein PilO</fullName>
    </submittedName>
</protein>
<sequence length="230" mass="26360">MNKEMFKLNSITKKDKIILVSTVAFLVLIGYVKFIFLPNLSSLLKNKEEYSKVYNQYNKINLYKIENEKLKIKLDDISTEYKEKITGLPNTPDMARAICDLKVLGDRSGVEIENLNSIQENNKESNELINRDGNLVDKNNNINEEKKTNNLGVVSKSLNINVSGSYLNILSFIKEIESYNRISEVSNVMISKNNDLLSCNLSVNFYYLNSEEGEKYDFNTGSYGKEDLFN</sequence>
<dbReference type="OrthoDB" id="1931973at2"/>
<dbReference type="EMBL" id="FOKI01000063">
    <property type="protein sequence ID" value="SFB45036.1"/>
    <property type="molecule type" value="Genomic_DNA"/>
</dbReference>
<organism evidence="1 2">
    <name type="scientific">Clostridium frigidicarnis</name>
    <dbReference type="NCBI Taxonomy" id="84698"/>
    <lineage>
        <taxon>Bacteria</taxon>
        <taxon>Bacillati</taxon>
        <taxon>Bacillota</taxon>
        <taxon>Clostridia</taxon>
        <taxon>Eubacteriales</taxon>
        <taxon>Clostridiaceae</taxon>
        <taxon>Clostridium</taxon>
    </lineage>
</organism>
<evidence type="ECO:0000313" key="2">
    <source>
        <dbReference type="Proteomes" id="UP000198619"/>
    </source>
</evidence>
<dbReference type="AlphaFoldDB" id="A0A1I1B5X1"/>
<keyword evidence="2" id="KW-1185">Reference proteome</keyword>
<dbReference type="Proteomes" id="UP000198619">
    <property type="component" value="Unassembled WGS sequence"/>
</dbReference>
<dbReference type="STRING" id="84698.SAMN04488528_10637"/>
<name>A0A1I1B5X1_9CLOT</name>
<dbReference type="InterPro" id="IPR014717">
    <property type="entry name" value="Transl_elong_EF1B/ribsomal_bS6"/>
</dbReference>
<accession>A0A1I1B5X1</accession>
<proteinExistence type="predicted"/>
<dbReference type="PANTHER" id="PTHR39555">
    <property type="entry name" value="FIMBRIAL ASSEMBLY PROTEIN PILO-LIKE PROTEIN-RELATED"/>
    <property type="match status" value="1"/>
</dbReference>
<dbReference type="Gene3D" id="3.30.70.60">
    <property type="match status" value="1"/>
</dbReference>